<gene>
    <name evidence="1" type="ORF">QC763_0027560</name>
</gene>
<keyword evidence="2" id="KW-1185">Reference proteome</keyword>
<dbReference type="EMBL" id="JAFFHB010000001">
    <property type="protein sequence ID" value="KAK4674749.1"/>
    <property type="molecule type" value="Genomic_DNA"/>
</dbReference>
<protein>
    <submittedName>
        <fullName evidence="1">Uncharacterized protein</fullName>
    </submittedName>
</protein>
<organism evidence="1 2">
    <name type="scientific">Podospora pseudopauciseta</name>
    <dbReference type="NCBI Taxonomy" id="2093780"/>
    <lineage>
        <taxon>Eukaryota</taxon>
        <taxon>Fungi</taxon>
        <taxon>Dikarya</taxon>
        <taxon>Ascomycota</taxon>
        <taxon>Pezizomycotina</taxon>
        <taxon>Sordariomycetes</taxon>
        <taxon>Sordariomycetidae</taxon>
        <taxon>Sordariales</taxon>
        <taxon>Podosporaceae</taxon>
        <taxon>Podospora</taxon>
    </lineage>
</organism>
<sequence>MDVLTGNQSIAFSCNKNLMKTKVASLVLIRTVPVIETQGEWEWKEVAEESNYAEILSSIQKAGYEAIEVLFHLCVQSYDIRVDKGKQTTTVANSTLTPIPGLENYGATYEAIQVIGTEMKALLMTYAQERPVQSEERPEDIYLDLLFDSISRSLWTSIFLEPENLLDPGRATDRIKKIFMNFAIGLSRG</sequence>
<dbReference type="RefSeq" id="XP_062772071.1">
    <property type="nucleotide sequence ID" value="XM_062905477.1"/>
</dbReference>
<accession>A0ABR0I3P2</accession>
<dbReference type="GeneID" id="87925455"/>
<reference evidence="1 2" key="1">
    <citation type="journal article" date="2023" name="bioRxiv">
        <title>High-quality genome assemblies of four members of thePodospora anserinaspecies complex.</title>
        <authorList>
            <person name="Ament-Velasquez S.L."/>
            <person name="Vogan A.A."/>
            <person name="Wallerman O."/>
            <person name="Hartmann F."/>
            <person name="Gautier V."/>
            <person name="Silar P."/>
            <person name="Giraud T."/>
            <person name="Johannesson H."/>
        </authorList>
    </citation>
    <scope>NUCLEOTIDE SEQUENCE [LARGE SCALE GENOMIC DNA]</scope>
    <source>
        <strain evidence="1 2">CBS 411.78</strain>
    </source>
</reference>
<dbReference type="Proteomes" id="UP001326199">
    <property type="component" value="Unassembled WGS sequence"/>
</dbReference>
<evidence type="ECO:0000313" key="1">
    <source>
        <dbReference type="EMBL" id="KAK4674749.1"/>
    </source>
</evidence>
<name>A0ABR0I3P2_9PEZI</name>
<comment type="caution">
    <text evidence="1">The sequence shown here is derived from an EMBL/GenBank/DDBJ whole genome shotgun (WGS) entry which is preliminary data.</text>
</comment>
<proteinExistence type="predicted"/>
<evidence type="ECO:0000313" key="2">
    <source>
        <dbReference type="Proteomes" id="UP001326199"/>
    </source>
</evidence>